<evidence type="ECO:0000259" key="3">
    <source>
        <dbReference type="Pfam" id="PF20059"/>
    </source>
</evidence>
<dbReference type="Pfam" id="PF20059">
    <property type="entry name" value="DUF6458"/>
    <property type="match status" value="1"/>
</dbReference>
<reference evidence="5" key="1">
    <citation type="submission" date="2016-10" db="EMBL/GenBank/DDBJ databases">
        <authorList>
            <person name="Varghese N."/>
            <person name="Submissions S."/>
        </authorList>
    </citation>
    <scope>NUCLEOTIDE SEQUENCE [LARGE SCALE GENOMIC DNA]</scope>
    <source>
        <strain evidence="5">CGMCC 4.6945</strain>
    </source>
</reference>
<dbReference type="AlphaFoldDB" id="A0A1I0Y0R5"/>
<keyword evidence="5" id="KW-1185">Reference proteome</keyword>
<dbReference type="RefSeq" id="WP_090032282.1">
    <property type="nucleotide sequence ID" value="NZ_BONM01000006.1"/>
</dbReference>
<accession>A0A1I0Y0R5</accession>
<feature type="transmembrane region" description="Helical" evidence="2">
    <location>
        <begin position="32"/>
        <end position="52"/>
    </location>
</feature>
<name>A0A1I0Y0R5_9CELL</name>
<evidence type="ECO:0000313" key="5">
    <source>
        <dbReference type="Proteomes" id="UP000199012"/>
    </source>
</evidence>
<evidence type="ECO:0000256" key="1">
    <source>
        <dbReference type="SAM" id="MobiDB-lite"/>
    </source>
</evidence>
<feature type="region of interest" description="Disordered" evidence="1">
    <location>
        <begin position="57"/>
        <end position="76"/>
    </location>
</feature>
<evidence type="ECO:0000256" key="2">
    <source>
        <dbReference type="SAM" id="Phobius"/>
    </source>
</evidence>
<dbReference type="InterPro" id="IPR045597">
    <property type="entry name" value="DUF6458"/>
</dbReference>
<sequence length="76" mass="8131">MGIGTGIFLIVVGAILAFGVAPDTWSVADLNVIGYILMGAGVLALVLSLVLMRQRTRTSHHEVVERYDNRTPPPAV</sequence>
<feature type="domain" description="DUF6458" evidence="3">
    <location>
        <begin position="1"/>
        <end position="60"/>
    </location>
</feature>
<dbReference type="STRING" id="988821.SAMN05421867_10689"/>
<dbReference type="Proteomes" id="UP000199012">
    <property type="component" value="Unassembled WGS sequence"/>
</dbReference>
<keyword evidence="2" id="KW-1133">Transmembrane helix</keyword>
<keyword evidence="2" id="KW-0812">Transmembrane</keyword>
<dbReference type="EMBL" id="FOKA01000006">
    <property type="protein sequence ID" value="SFB06467.1"/>
    <property type="molecule type" value="Genomic_DNA"/>
</dbReference>
<gene>
    <name evidence="4" type="ORF">SAMN05421867_10689</name>
</gene>
<keyword evidence="2" id="KW-0472">Membrane</keyword>
<organism evidence="4 5">
    <name type="scientific">Cellulomonas marina</name>
    <dbReference type="NCBI Taxonomy" id="988821"/>
    <lineage>
        <taxon>Bacteria</taxon>
        <taxon>Bacillati</taxon>
        <taxon>Actinomycetota</taxon>
        <taxon>Actinomycetes</taxon>
        <taxon>Micrococcales</taxon>
        <taxon>Cellulomonadaceae</taxon>
        <taxon>Cellulomonas</taxon>
    </lineage>
</organism>
<proteinExistence type="predicted"/>
<dbReference type="OrthoDB" id="4775046at2"/>
<protein>
    <recommendedName>
        <fullName evidence="3">DUF6458 domain-containing protein</fullName>
    </recommendedName>
</protein>
<evidence type="ECO:0000313" key="4">
    <source>
        <dbReference type="EMBL" id="SFB06467.1"/>
    </source>
</evidence>
<feature type="compositionally biased region" description="Basic and acidic residues" evidence="1">
    <location>
        <begin position="59"/>
        <end position="69"/>
    </location>
</feature>